<dbReference type="RefSeq" id="WP_108623316.1">
    <property type="nucleotide sequence ID" value="NZ_CP028901.1"/>
</dbReference>
<dbReference type="KEGG" id="boz:DBV39_15655"/>
<comment type="similarity">
    <text evidence="1 4">Belongs to the aldehyde dehydrogenase family.</text>
</comment>
<dbReference type="OrthoDB" id="6187633at2"/>
<dbReference type="InterPro" id="IPR016163">
    <property type="entry name" value="Ald_DH_C"/>
</dbReference>
<dbReference type="GO" id="GO:0016620">
    <property type="term" value="F:oxidoreductase activity, acting on the aldehyde or oxo group of donors, NAD or NADP as acceptor"/>
    <property type="evidence" value="ECO:0007669"/>
    <property type="project" value="InterPro"/>
</dbReference>
<dbReference type="Proteomes" id="UP000244571">
    <property type="component" value="Chromosome"/>
</dbReference>
<dbReference type="Gene3D" id="3.40.309.10">
    <property type="entry name" value="Aldehyde Dehydrogenase, Chain A, domain 2"/>
    <property type="match status" value="1"/>
</dbReference>
<evidence type="ECO:0000256" key="1">
    <source>
        <dbReference type="ARBA" id="ARBA00009986"/>
    </source>
</evidence>
<dbReference type="CDD" id="cd07114">
    <property type="entry name" value="ALDH_DhaS"/>
    <property type="match status" value="1"/>
</dbReference>
<dbReference type="PROSITE" id="PS00070">
    <property type="entry name" value="ALDEHYDE_DEHYDR_CYS"/>
    <property type="match status" value="1"/>
</dbReference>
<dbReference type="InterPro" id="IPR016162">
    <property type="entry name" value="Ald_DH_N"/>
</dbReference>
<name>A0A2R4XPX8_9BURK</name>
<dbReference type="InterPro" id="IPR015590">
    <property type="entry name" value="Aldehyde_DH_dom"/>
</dbReference>
<dbReference type="EMBL" id="CP028901">
    <property type="protein sequence ID" value="AWB35860.1"/>
    <property type="molecule type" value="Genomic_DNA"/>
</dbReference>
<proteinExistence type="inferred from homology"/>
<protein>
    <submittedName>
        <fullName evidence="6">Carnitine dehydratase</fullName>
    </submittedName>
</protein>
<evidence type="ECO:0000256" key="2">
    <source>
        <dbReference type="ARBA" id="ARBA00023002"/>
    </source>
</evidence>
<feature type="active site" evidence="3">
    <location>
        <position position="250"/>
    </location>
</feature>
<dbReference type="InterPro" id="IPR029510">
    <property type="entry name" value="Ald_DH_CS_GLU"/>
</dbReference>
<dbReference type="Gene3D" id="3.40.605.10">
    <property type="entry name" value="Aldehyde Dehydrogenase, Chain A, domain 1"/>
    <property type="match status" value="1"/>
</dbReference>
<evidence type="ECO:0000256" key="3">
    <source>
        <dbReference type="PROSITE-ProRule" id="PRU10007"/>
    </source>
</evidence>
<evidence type="ECO:0000313" key="7">
    <source>
        <dbReference type="Proteomes" id="UP000244571"/>
    </source>
</evidence>
<evidence type="ECO:0000313" key="6">
    <source>
        <dbReference type="EMBL" id="AWB35860.1"/>
    </source>
</evidence>
<reference evidence="6 7" key="1">
    <citation type="submission" date="2018-04" db="EMBL/GenBank/DDBJ databases">
        <title>Bordetella sp. HZ20 isolated from seawater.</title>
        <authorList>
            <person name="Sun C."/>
        </authorList>
    </citation>
    <scope>NUCLEOTIDE SEQUENCE [LARGE SCALE GENOMIC DNA]</scope>
    <source>
        <strain evidence="6 7">HZ20</strain>
    </source>
</reference>
<organism evidence="6 7">
    <name type="scientific">Orrella marina</name>
    <dbReference type="NCBI Taxonomy" id="2163011"/>
    <lineage>
        <taxon>Bacteria</taxon>
        <taxon>Pseudomonadati</taxon>
        <taxon>Pseudomonadota</taxon>
        <taxon>Betaproteobacteria</taxon>
        <taxon>Burkholderiales</taxon>
        <taxon>Alcaligenaceae</taxon>
        <taxon>Orrella</taxon>
    </lineage>
</organism>
<dbReference type="InterPro" id="IPR016161">
    <property type="entry name" value="Ald_DH/histidinol_DH"/>
</dbReference>
<dbReference type="PROSITE" id="PS00687">
    <property type="entry name" value="ALDEHYDE_DEHYDR_GLU"/>
    <property type="match status" value="1"/>
</dbReference>
<keyword evidence="2 4" id="KW-0560">Oxidoreductase</keyword>
<dbReference type="SUPFAM" id="SSF53720">
    <property type="entry name" value="ALDH-like"/>
    <property type="match status" value="1"/>
</dbReference>
<gene>
    <name evidence="6" type="ORF">DBV39_15655</name>
</gene>
<evidence type="ECO:0000259" key="5">
    <source>
        <dbReference type="Pfam" id="PF00171"/>
    </source>
</evidence>
<accession>A0A2R4XPX8</accession>
<sequence>MKKYGHFIDGKYVEPSSASWIDSMDPYRGEAWAQIPQGNSTDADLAVKAASRAMTEGPWSKMSPSNRARLMIRLADLVEQNADRLAETEVRDNGKLLAEMRGQVMYHPNWWRYFAGLADKIEGSVVPIDKPEHFTYTRLEPVGVVVAITAWNSPLLFVAWKCAAAIAAGCSVVIKPSEFASVSTLEFAELTREAGFPDGVFNVVTGYGPEIGSALIDHPDVAKVTFTGSDATGARIYAQAARSMKRVSLELGGKSPNIVFDDCNLDAAASGVISGIFAATGQTCIAGSRLLVQNSIKEAFTQRLVELGSIARKGDPMSPETNIGPVTTQQQYRKILDYMEVAKQEGARCVLGGGPATDASLPGGQFVEPTIFTDVTPGMRIAREEVFGPVLSIIGFDDEADAIRIANDTIYGLAAGIWTQDMGRSFRMSAAIKAGTVWVNTYRAVSYMMPFGGMKHSGLGRESGMASIHEYLETKSVWISYDQNVPTNPFVMR</sequence>
<dbReference type="AlphaFoldDB" id="A0A2R4XPX8"/>
<dbReference type="InterPro" id="IPR016160">
    <property type="entry name" value="Ald_DH_CS_CYS"/>
</dbReference>
<dbReference type="Pfam" id="PF00171">
    <property type="entry name" value="Aldedh"/>
    <property type="match status" value="1"/>
</dbReference>
<feature type="domain" description="Aldehyde dehydrogenase" evidence="5">
    <location>
        <begin position="12"/>
        <end position="477"/>
    </location>
</feature>
<dbReference type="FunFam" id="3.40.309.10:FF:000012">
    <property type="entry name" value="Betaine aldehyde dehydrogenase"/>
    <property type="match status" value="1"/>
</dbReference>
<dbReference type="FunFam" id="3.40.605.10:FF:000026">
    <property type="entry name" value="Aldehyde dehydrogenase, putative"/>
    <property type="match status" value="1"/>
</dbReference>
<dbReference type="FunFam" id="3.40.605.10:FF:000007">
    <property type="entry name" value="NAD/NADP-dependent betaine aldehyde dehydrogenase"/>
    <property type="match status" value="1"/>
</dbReference>
<keyword evidence="7" id="KW-1185">Reference proteome</keyword>
<evidence type="ECO:0000256" key="4">
    <source>
        <dbReference type="RuleBase" id="RU003345"/>
    </source>
</evidence>
<dbReference type="PANTHER" id="PTHR11699">
    <property type="entry name" value="ALDEHYDE DEHYDROGENASE-RELATED"/>
    <property type="match status" value="1"/>
</dbReference>